<dbReference type="PANTHER" id="PTHR48243:SF1">
    <property type="entry name" value="AMINOTRANSFERASE-LIKE PLANT MOBILE DOMAIN-CONTAINING PROTEIN"/>
    <property type="match status" value="1"/>
</dbReference>
<reference evidence="2" key="1">
    <citation type="journal article" date="2019" name="BMC Genomics">
        <title>A new reference genome for Sorghum bicolor reveals high levels of sequence similarity between sweet and grain genotypes: implications for the genetics of sugar metabolism.</title>
        <authorList>
            <person name="Cooper E.A."/>
            <person name="Brenton Z.W."/>
            <person name="Flinn B.S."/>
            <person name="Jenkins J."/>
            <person name="Shu S."/>
            <person name="Flowers D."/>
            <person name="Luo F."/>
            <person name="Wang Y."/>
            <person name="Xia P."/>
            <person name="Barry K."/>
            <person name="Daum C."/>
            <person name="Lipzen A."/>
            <person name="Yoshinaga Y."/>
            <person name="Schmutz J."/>
            <person name="Saski C."/>
            <person name="Vermerris W."/>
            <person name="Kresovich S."/>
        </authorList>
    </citation>
    <scope>NUCLEOTIDE SEQUENCE</scope>
</reference>
<evidence type="ECO:0000313" key="3">
    <source>
        <dbReference type="Proteomes" id="UP000807115"/>
    </source>
</evidence>
<sequence>MREPESGLMLSQEELQRYYIIREGLFLHTSIIDPDLLARTGMDVEFDKVFRAIGWSSFWQVPEFGKELLAKEFLCTLKLTNNGISFRMCEQEHQLNWSLLNTALGCEHECELDVDHATRMFDKFRFWKAISGSNDCSNPTPIEIHNPTLRFLHFWIMCTLYPGMGTDTLIVDELKILYAMVSKIKVSPVKLLVNYWLNSIEYGKPIYFTSFITRIADTFGLLESHYFEDIGYVRGVVDENFFINANMLIRNPNGELKMIYPGYTTEIPLPCARRGSQVASPDIAGTRRVTRRMMQAAQMEQGGSSHHDVEEGDEAMSVDASDSMGLPPQRTPRPRDRARRHQPTDWARSNIATGVTKRPTYPTCARGRRTTLGWMVPEFPATTVSEDLAWGRSSPPLR</sequence>
<gene>
    <name evidence="2" type="ORF">BDA96_10G198800</name>
</gene>
<feature type="region of interest" description="Disordered" evidence="1">
    <location>
        <begin position="295"/>
        <end position="344"/>
    </location>
</feature>
<evidence type="ECO:0000256" key="1">
    <source>
        <dbReference type="SAM" id="MobiDB-lite"/>
    </source>
</evidence>
<comment type="caution">
    <text evidence="2">The sequence shown here is derived from an EMBL/GenBank/DDBJ whole genome shotgun (WGS) entry which is preliminary data.</text>
</comment>
<dbReference type="AlphaFoldDB" id="A0A921Q419"/>
<proteinExistence type="predicted"/>
<evidence type="ECO:0000313" key="2">
    <source>
        <dbReference type="EMBL" id="KAG0514516.1"/>
    </source>
</evidence>
<dbReference type="Proteomes" id="UP000807115">
    <property type="component" value="Chromosome 10"/>
</dbReference>
<reference evidence="2" key="2">
    <citation type="submission" date="2020-10" db="EMBL/GenBank/DDBJ databases">
        <authorList>
            <person name="Cooper E.A."/>
            <person name="Brenton Z.W."/>
            <person name="Flinn B.S."/>
            <person name="Jenkins J."/>
            <person name="Shu S."/>
            <person name="Flowers D."/>
            <person name="Luo F."/>
            <person name="Wang Y."/>
            <person name="Xia P."/>
            <person name="Barry K."/>
            <person name="Daum C."/>
            <person name="Lipzen A."/>
            <person name="Yoshinaga Y."/>
            <person name="Schmutz J."/>
            <person name="Saski C."/>
            <person name="Vermerris W."/>
            <person name="Kresovich S."/>
        </authorList>
    </citation>
    <scope>NUCLEOTIDE SEQUENCE</scope>
</reference>
<name>A0A921Q419_SORBI</name>
<dbReference type="PANTHER" id="PTHR48243">
    <property type="entry name" value="AMINOTRANSFERASE-LIKE PLANT MOBILE DOMAIN-CONTAINING PROTEIN"/>
    <property type="match status" value="1"/>
</dbReference>
<protein>
    <submittedName>
        <fullName evidence="2">Uncharacterized protein</fullName>
    </submittedName>
</protein>
<organism evidence="2 3">
    <name type="scientific">Sorghum bicolor</name>
    <name type="common">Sorghum</name>
    <name type="synonym">Sorghum vulgare</name>
    <dbReference type="NCBI Taxonomy" id="4558"/>
    <lineage>
        <taxon>Eukaryota</taxon>
        <taxon>Viridiplantae</taxon>
        <taxon>Streptophyta</taxon>
        <taxon>Embryophyta</taxon>
        <taxon>Tracheophyta</taxon>
        <taxon>Spermatophyta</taxon>
        <taxon>Magnoliopsida</taxon>
        <taxon>Liliopsida</taxon>
        <taxon>Poales</taxon>
        <taxon>Poaceae</taxon>
        <taxon>PACMAD clade</taxon>
        <taxon>Panicoideae</taxon>
        <taxon>Andropogonodae</taxon>
        <taxon>Andropogoneae</taxon>
        <taxon>Sorghinae</taxon>
        <taxon>Sorghum</taxon>
    </lineage>
</organism>
<dbReference type="EMBL" id="CM027689">
    <property type="protein sequence ID" value="KAG0514516.1"/>
    <property type="molecule type" value="Genomic_DNA"/>
</dbReference>
<accession>A0A921Q419</accession>